<sequence>MSDVIAVQTEDFDHSALYNALRQDSLSNGAIVTFSGLVRDFNQGLAVGDLFLEHYPAMTQISLQQIVAQARARWGLGKIILIHRVGHLAQGDQIVFVGVTSMHRKDAFEGAQFIMDYLKTEAPFWKKESTELGDKWVQANVSDTTARQRWTGDE</sequence>
<evidence type="ECO:0000313" key="12">
    <source>
        <dbReference type="EMBL" id="MEM5497339.1"/>
    </source>
</evidence>
<dbReference type="EC" id="2.8.1.12" evidence="3"/>
<dbReference type="CDD" id="cd00756">
    <property type="entry name" value="MoaE"/>
    <property type="match status" value="1"/>
</dbReference>
<comment type="similarity">
    <text evidence="2">Belongs to the MoaE family.</text>
</comment>
<dbReference type="Pfam" id="PF02391">
    <property type="entry name" value="MoaE"/>
    <property type="match status" value="1"/>
</dbReference>
<evidence type="ECO:0000256" key="9">
    <source>
        <dbReference type="ARBA" id="ARBA00030781"/>
    </source>
</evidence>
<dbReference type="InterPro" id="IPR036563">
    <property type="entry name" value="MoaE_sf"/>
</dbReference>
<dbReference type="InterPro" id="IPR003448">
    <property type="entry name" value="Mopterin_biosynth_MoaE"/>
</dbReference>
<evidence type="ECO:0000256" key="4">
    <source>
        <dbReference type="ARBA" id="ARBA00013858"/>
    </source>
</evidence>
<comment type="catalytic activity">
    <reaction evidence="11">
        <text>2 [molybdopterin-synthase sulfur-carrier protein]-C-terminal-Gly-aminoethanethioate + cyclic pyranopterin phosphate + H2O = molybdopterin + 2 [molybdopterin-synthase sulfur-carrier protein]-C-terminal Gly-Gly + 2 H(+)</text>
        <dbReference type="Rhea" id="RHEA:26333"/>
        <dbReference type="Rhea" id="RHEA-COMP:12202"/>
        <dbReference type="Rhea" id="RHEA-COMP:19907"/>
        <dbReference type="ChEBI" id="CHEBI:15377"/>
        <dbReference type="ChEBI" id="CHEBI:15378"/>
        <dbReference type="ChEBI" id="CHEBI:58698"/>
        <dbReference type="ChEBI" id="CHEBI:59648"/>
        <dbReference type="ChEBI" id="CHEBI:90778"/>
        <dbReference type="ChEBI" id="CHEBI:232372"/>
        <dbReference type="EC" id="2.8.1.12"/>
    </reaction>
</comment>
<keyword evidence="12" id="KW-0808">Transferase</keyword>
<evidence type="ECO:0000256" key="1">
    <source>
        <dbReference type="ARBA" id="ARBA00005046"/>
    </source>
</evidence>
<dbReference type="GO" id="GO:0030366">
    <property type="term" value="F:molybdopterin synthase activity"/>
    <property type="evidence" value="ECO:0007669"/>
    <property type="project" value="UniProtKB-EC"/>
</dbReference>
<reference evidence="12 13" key="1">
    <citation type="submission" date="2024-03" db="EMBL/GenBank/DDBJ databases">
        <title>Community enrichment and isolation of bacterial strains for fucoidan degradation.</title>
        <authorList>
            <person name="Sichert A."/>
        </authorList>
    </citation>
    <scope>NUCLEOTIDE SEQUENCE [LARGE SCALE GENOMIC DNA]</scope>
    <source>
        <strain evidence="12 13">AS12</strain>
    </source>
</reference>
<keyword evidence="5" id="KW-0501">Molybdenum cofactor biosynthesis</keyword>
<evidence type="ECO:0000256" key="3">
    <source>
        <dbReference type="ARBA" id="ARBA00011950"/>
    </source>
</evidence>
<gene>
    <name evidence="12" type="primary">moaE</name>
    <name evidence="12" type="ORF">WNY77_08055</name>
</gene>
<protein>
    <recommendedName>
        <fullName evidence="4">Molybdopterin synthase catalytic subunit</fullName>
        <ecNumber evidence="3">2.8.1.12</ecNumber>
    </recommendedName>
    <alternativeName>
        <fullName evidence="9">MPT synthase subunit 2</fullName>
    </alternativeName>
    <alternativeName>
        <fullName evidence="7">Molybdenum cofactor biosynthesis protein E</fullName>
    </alternativeName>
    <alternativeName>
        <fullName evidence="8">Molybdopterin-converting factor large subunit</fullName>
    </alternativeName>
    <alternativeName>
        <fullName evidence="10">Molybdopterin-converting factor subunit 2</fullName>
    </alternativeName>
</protein>
<organism evidence="12 13">
    <name type="scientific">Paraglaciecola mesophila</name>
    <dbReference type="NCBI Taxonomy" id="197222"/>
    <lineage>
        <taxon>Bacteria</taxon>
        <taxon>Pseudomonadati</taxon>
        <taxon>Pseudomonadota</taxon>
        <taxon>Gammaproteobacteria</taxon>
        <taxon>Alteromonadales</taxon>
        <taxon>Alteromonadaceae</taxon>
        <taxon>Paraglaciecola</taxon>
    </lineage>
</organism>
<dbReference type="RefSeq" id="WP_342881402.1">
    <property type="nucleotide sequence ID" value="NZ_JBBMQS010000004.1"/>
</dbReference>
<evidence type="ECO:0000256" key="6">
    <source>
        <dbReference type="ARBA" id="ARBA00026066"/>
    </source>
</evidence>
<evidence type="ECO:0000256" key="2">
    <source>
        <dbReference type="ARBA" id="ARBA00005426"/>
    </source>
</evidence>
<evidence type="ECO:0000256" key="10">
    <source>
        <dbReference type="ARBA" id="ARBA00032474"/>
    </source>
</evidence>
<dbReference type="PANTHER" id="PTHR23404">
    <property type="entry name" value="MOLYBDOPTERIN SYNTHASE RELATED"/>
    <property type="match status" value="1"/>
</dbReference>
<evidence type="ECO:0000256" key="8">
    <source>
        <dbReference type="ARBA" id="ARBA00030407"/>
    </source>
</evidence>
<comment type="caution">
    <text evidence="12">The sequence shown here is derived from an EMBL/GenBank/DDBJ whole genome shotgun (WGS) entry which is preliminary data.</text>
</comment>
<evidence type="ECO:0000313" key="13">
    <source>
        <dbReference type="Proteomes" id="UP001461163"/>
    </source>
</evidence>
<dbReference type="SUPFAM" id="SSF54690">
    <property type="entry name" value="Molybdopterin synthase subunit MoaE"/>
    <property type="match status" value="1"/>
</dbReference>
<comment type="pathway">
    <text evidence="1">Cofactor biosynthesis; molybdopterin biosynthesis.</text>
</comment>
<evidence type="ECO:0000256" key="11">
    <source>
        <dbReference type="ARBA" id="ARBA00049878"/>
    </source>
</evidence>
<dbReference type="Proteomes" id="UP001461163">
    <property type="component" value="Unassembled WGS sequence"/>
</dbReference>
<accession>A0ABU9SV39</accession>
<evidence type="ECO:0000256" key="7">
    <source>
        <dbReference type="ARBA" id="ARBA00029745"/>
    </source>
</evidence>
<dbReference type="Gene3D" id="3.90.1170.40">
    <property type="entry name" value="Molybdopterin biosynthesis MoaE subunit"/>
    <property type="match status" value="1"/>
</dbReference>
<dbReference type="NCBIfam" id="NF007959">
    <property type="entry name" value="PRK10678.1"/>
    <property type="match status" value="1"/>
</dbReference>
<proteinExistence type="inferred from homology"/>
<comment type="subunit">
    <text evidence="6">Heterotetramer of 2 MoaD subunits and 2 MoaE subunits. Also stable as homodimer. The enzyme changes between these two forms during catalysis.</text>
</comment>
<name>A0ABU9SV39_9ALTE</name>
<dbReference type="EMBL" id="JBBMQS010000004">
    <property type="protein sequence ID" value="MEM5497339.1"/>
    <property type="molecule type" value="Genomic_DNA"/>
</dbReference>
<evidence type="ECO:0000256" key="5">
    <source>
        <dbReference type="ARBA" id="ARBA00023150"/>
    </source>
</evidence>
<keyword evidence="13" id="KW-1185">Reference proteome</keyword>